<dbReference type="GO" id="GO:0004300">
    <property type="term" value="F:enoyl-CoA hydratase activity"/>
    <property type="evidence" value="ECO:0007669"/>
    <property type="project" value="UniProtKB-EC"/>
</dbReference>
<evidence type="ECO:0000313" key="7">
    <source>
        <dbReference type="EMBL" id="GFG64731.1"/>
    </source>
</evidence>
<dbReference type="PROSITE" id="PS00166">
    <property type="entry name" value="ENOYL_COA_HYDRATASE"/>
    <property type="match status" value="1"/>
</dbReference>
<organism evidence="8 10">
    <name type="scientific">Mycobacterium kubicae</name>
    <dbReference type="NCBI Taxonomy" id="120959"/>
    <lineage>
        <taxon>Bacteria</taxon>
        <taxon>Bacillati</taxon>
        <taxon>Actinomycetota</taxon>
        <taxon>Actinomycetes</taxon>
        <taxon>Mycobacteriales</taxon>
        <taxon>Mycobacteriaceae</taxon>
        <taxon>Mycobacterium</taxon>
        <taxon>Mycobacterium simiae complex</taxon>
    </lineage>
</organism>
<accession>A0AAX1JEQ7</accession>
<evidence type="ECO:0000256" key="6">
    <source>
        <dbReference type="RuleBase" id="RU003707"/>
    </source>
</evidence>
<reference evidence="7" key="2">
    <citation type="submission" date="2020-02" db="EMBL/GenBank/DDBJ databases">
        <authorList>
            <person name="Matsumoto Y."/>
            <person name="Kinjo T."/>
            <person name="Motooka D."/>
            <person name="Nabeya D."/>
            <person name="Jung N."/>
            <person name="Uechi K."/>
            <person name="Horii T."/>
            <person name="Iida T."/>
            <person name="Fujita J."/>
            <person name="Nakamura S."/>
        </authorList>
    </citation>
    <scope>NUCLEOTIDE SEQUENCE</scope>
    <source>
        <strain evidence="7">JCM 13573</strain>
    </source>
</reference>
<dbReference type="KEGG" id="mku:I2456_11725"/>
<dbReference type="SUPFAM" id="SSF52096">
    <property type="entry name" value="ClpP/crotonase"/>
    <property type="match status" value="1"/>
</dbReference>
<dbReference type="AlphaFoldDB" id="A0AAX1JEQ7"/>
<comment type="catalytic activity">
    <reaction evidence="4">
        <text>a (3S)-3-hydroxyacyl-CoA = a (2E)-enoyl-CoA + H2O</text>
        <dbReference type="Rhea" id="RHEA:16105"/>
        <dbReference type="ChEBI" id="CHEBI:15377"/>
        <dbReference type="ChEBI" id="CHEBI:57318"/>
        <dbReference type="ChEBI" id="CHEBI:58856"/>
        <dbReference type="EC" id="4.2.1.17"/>
    </reaction>
</comment>
<reference evidence="7 9" key="1">
    <citation type="journal article" date="2019" name="Emerg. Microbes Infect.">
        <title>Comprehensive subspecies identification of 175 nontuberculous mycobacteria species based on 7547 genomic profiles.</title>
        <authorList>
            <person name="Matsumoto Y."/>
            <person name="Kinjo T."/>
            <person name="Motooka D."/>
            <person name="Nabeya D."/>
            <person name="Jung N."/>
            <person name="Uechi K."/>
            <person name="Horii T."/>
            <person name="Iida T."/>
            <person name="Fujita J."/>
            <person name="Nakamura S."/>
        </authorList>
    </citation>
    <scope>NUCLEOTIDE SEQUENCE [LARGE SCALE GENOMIC DNA]</scope>
    <source>
        <strain evidence="7 9">JCM 13573</strain>
    </source>
</reference>
<dbReference type="PANTHER" id="PTHR43459">
    <property type="entry name" value="ENOYL-COA HYDRATASE"/>
    <property type="match status" value="1"/>
</dbReference>
<dbReference type="Proteomes" id="UP000663583">
    <property type="component" value="Chromosome"/>
</dbReference>
<dbReference type="Gene3D" id="3.90.226.10">
    <property type="entry name" value="2-enoyl-CoA Hydratase, Chain A, domain 1"/>
    <property type="match status" value="1"/>
</dbReference>
<dbReference type="InterPro" id="IPR029045">
    <property type="entry name" value="ClpP/crotonase-like_dom_sf"/>
</dbReference>
<sequence length="276" mass="29796">MTPSLEVFRTRLEEKVLFATLDAPPLNLVGAEMVRDLVSLVQYLQTAGDEVAVVVFDSANRHFFSAHVDMLNVPGVRAEAARLGDGCTLGGLYRRISTLDQVTIASIAGRVRGAGSEFILACDMRFASREHALFGQPEVGVGAIPGAGAAQHLTRLLGRGRALEVLLGSDDYSADLAERYGWVNRALPDEDLGPFVDALARRIARFPLAALADTKRRVNEITLARVSELDEDGRLFLQGAQRPEFQARIKALFEQGLQTDGATEADLGAALARIAP</sequence>
<evidence type="ECO:0000256" key="2">
    <source>
        <dbReference type="ARBA" id="ARBA00022832"/>
    </source>
</evidence>
<keyword evidence="3" id="KW-0443">Lipid metabolism</keyword>
<dbReference type="EMBL" id="BLKU01000003">
    <property type="protein sequence ID" value="GFG64731.1"/>
    <property type="molecule type" value="Genomic_DNA"/>
</dbReference>
<comment type="catalytic activity">
    <reaction evidence="5">
        <text>a 4-saturated-(3S)-3-hydroxyacyl-CoA = a (3E)-enoyl-CoA + H2O</text>
        <dbReference type="Rhea" id="RHEA:20724"/>
        <dbReference type="ChEBI" id="CHEBI:15377"/>
        <dbReference type="ChEBI" id="CHEBI:58521"/>
        <dbReference type="ChEBI" id="CHEBI:137480"/>
        <dbReference type="EC" id="4.2.1.17"/>
    </reaction>
</comment>
<dbReference type="Proteomes" id="UP000465306">
    <property type="component" value="Unassembled WGS sequence"/>
</dbReference>
<evidence type="ECO:0000313" key="8">
    <source>
        <dbReference type="EMBL" id="QPI40044.1"/>
    </source>
</evidence>
<dbReference type="GO" id="GO:0006631">
    <property type="term" value="P:fatty acid metabolic process"/>
    <property type="evidence" value="ECO:0007669"/>
    <property type="project" value="UniProtKB-KW"/>
</dbReference>
<name>A0AAX1JEQ7_9MYCO</name>
<evidence type="ECO:0000313" key="9">
    <source>
        <dbReference type="Proteomes" id="UP000465306"/>
    </source>
</evidence>
<evidence type="ECO:0000313" key="10">
    <source>
        <dbReference type="Proteomes" id="UP000663583"/>
    </source>
</evidence>
<dbReference type="RefSeq" id="WP_068032140.1">
    <property type="nucleotide sequence ID" value="NZ_BLKU01000003.1"/>
</dbReference>
<keyword evidence="9" id="KW-1185">Reference proteome</keyword>
<evidence type="ECO:0000256" key="4">
    <source>
        <dbReference type="ARBA" id="ARBA00023709"/>
    </source>
</evidence>
<dbReference type="Pfam" id="PF00378">
    <property type="entry name" value="ECH_1"/>
    <property type="match status" value="1"/>
</dbReference>
<protein>
    <submittedName>
        <fullName evidence="7 8">Enoyl-CoA hydratase</fullName>
    </submittedName>
</protein>
<dbReference type="PANTHER" id="PTHR43459:SF1">
    <property type="entry name" value="EG:BACN32G11.4 PROTEIN"/>
    <property type="match status" value="1"/>
</dbReference>
<comment type="similarity">
    <text evidence="6">Belongs to the enoyl-CoA hydratase/isomerase family.</text>
</comment>
<evidence type="ECO:0000256" key="1">
    <source>
        <dbReference type="ARBA" id="ARBA00002994"/>
    </source>
</evidence>
<keyword evidence="2" id="KW-0276">Fatty acid metabolism</keyword>
<dbReference type="InterPro" id="IPR001753">
    <property type="entry name" value="Enoyl-CoA_hydra/iso"/>
</dbReference>
<reference evidence="8" key="3">
    <citation type="submission" date="2020-11" db="EMBL/GenBank/DDBJ databases">
        <title>Intraspecies plasmid and genomic variation of Mycobacterium kubicae revealed by the complete genome sequences of two clinical isolates.</title>
        <authorList>
            <person name="Hendrix J.R."/>
            <person name="Epperson L.E."/>
            <person name="Honda J.R."/>
            <person name="Strong M."/>
        </authorList>
    </citation>
    <scope>NUCLEOTIDE SEQUENCE</scope>
    <source>
        <strain evidence="8">JCM 13573</strain>
    </source>
</reference>
<dbReference type="InterPro" id="IPR018376">
    <property type="entry name" value="Enoyl-CoA_hyd/isom_CS"/>
</dbReference>
<comment type="function">
    <text evidence="1">Could possibly oxidize fatty acids using specific components.</text>
</comment>
<dbReference type="EMBL" id="CP065047">
    <property type="protein sequence ID" value="QPI40044.1"/>
    <property type="molecule type" value="Genomic_DNA"/>
</dbReference>
<proteinExistence type="inferred from homology"/>
<gene>
    <name evidence="8" type="ORF">I2456_11725</name>
    <name evidence="7" type="ORF">MKUB_22210</name>
</gene>
<evidence type="ECO:0000256" key="5">
    <source>
        <dbReference type="ARBA" id="ARBA00023717"/>
    </source>
</evidence>
<evidence type="ECO:0000256" key="3">
    <source>
        <dbReference type="ARBA" id="ARBA00023098"/>
    </source>
</evidence>
<dbReference type="CDD" id="cd06558">
    <property type="entry name" value="crotonase-like"/>
    <property type="match status" value="1"/>
</dbReference>